<keyword evidence="2" id="KW-1185">Reference proteome</keyword>
<organism evidence="1 2">
    <name type="scientific">Smallanthus sonchifolius</name>
    <dbReference type="NCBI Taxonomy" id="185202"/>
    <lineage>
        <taxon>Eukaryota</taxon>
        <taxon>Viridiplantae</taxon>
        <taxon>Streptophyta</taxon>
        <taxon>Embryophyta</taxon>
        <taxon>Tracheophyta</taxon>
        <taxon>Spermatophyta</taxon>
        <taxon>Magnoliopsida</taxon>
        <taxon>eudicotyledons</taxon>
        <taxon>Gunneridae</taxon>
        <taxon>Pentapetalae</taxon>
        <taxon>asterids</taxon>
        <taxon>campanulids</taxon>
        <taxon>Asterales</taxon>
        <taxon>Asteraceae</taxon>
        <taxon>Asteroideae</taxon>
        <taxon>Heliantheae alliance</taxon>
        <taxon>Millerieae</taxon>
        <taxon>Smallanthus</taxon>
    </lineage>
</organism>
<comment type="caution">
    <text evidence="1">The sequence shown here is derived from an EMBL/GenBank/DDBJ whole genome shotgun (WGS) entry which is preliminary data.</text>
</comment>
<evidence type="ECO:0000313" key="2">
    <source>
        <dbReference type="Proteomes" id="UP001056120"/>
    </source>
</evidence>
<name>A0ACB9JX84_9ASTR</name>
<evidence type="ECO:0000313" key="1">
    <source>
        <dbReference type="EMBL" id="KAI3824646.1"/>
    </source>
</evidence>
<sequence length="129" mass="14693">MKLATLNLINPSNNPAANDFQNFFRNQCEHGFTTSQPRKTKRRRSKRRIDPITGKGKVAIYIKPTTVIHRVKIPLAYDAHQIRQVALRQPDRGAGNARRDEATLFATVVARALKMRADIMTLKKRIGED</sequence>
<proteinExistence type="predicted"/>
<reference evidence="2" key="1">
    <citation type="journal article" date="2022" name="Mol. Ecol. Resour.">
        <title>The genomes of chicory, endive, great burdock and yacon provide insights into Asteraceae palaeo-polyploidization history and plant inulin production.</title>
        <authorList>
            <person name="Fan W."/>
            <person name="Wang S."/>
            <person name="Wang H."/>
            <person name="Wang A."/>
            <person name="Jiang F."/>
            <person name="Liu H."/>
            <person name="Zhao H."/>
            <person name="Xu D."/>
            <person name="Zhang Y."/>
        </authorList>
    </citation>
    <scope>NUCLEOTIDE SEQUENCE [LARGE SCALE GENOMIC DNA]</scope>
    <source>
        <strain evidence="2">cv. Yunnan</strain>
    </source>
</reference>
<accession>A0ACB9JX84</accession>
<dbReference type="EMBL" id="CM042019">
    <property type="protein sequence ID" value="KAI3824646.1"/>
    <property type="molecule type" value="Genomic_DNA"/>
</dbReference>
<reference evidence="1 2" key="2">
    <citation type="journal article" date="2022" name="Mol. Ecol. Resour.">
        <title>The genomes of chicory, endive, great burdock and yacon provide insights into Asteraceae paleo-polyploidization history and plant inulin production.</title>
        <authorList>
            <person name="Fan W."/>
            <person name="Wang S."/>
            <person name="Wang H."/>
            <person name="Wang A."/>
            <person name="Jiang F."/>
            <person name="Liu H."/>
            <person name="Zhao H."/>
            <person name="Xu D."/>
            <person name="Zhang Y."/>
        </authorList>
    </citation>
    <scope>NUCLEOTIDE SEQUENCE [LARGE SCALE GENOMIC DNA]</scope>
    <source>
        <strain evidence="2">cv. Yunnan</strain>
        <tissue evidence="1">Leaves</tissue>
    </source>
</reference>
<gene>
    <name evidence="1" type="ORF">L1987_06113</name>
</gene>
<protein>
    <submittedName>
        <fullName evidence="1">Uncharacterized protein</fullName>
    </submittedName>
</protein>
<dbReference type="Proteomes" id="UP001056120">
    <property type="component" value="Linkage Group LG02"/>
</dbReference>